<dbReference type="InterPro" id="IPR050250">
    <property type="entry name" value="Macrolide_Exporter_MacB"/>
</dbReference>
<dbReference type="STRING" id="1579979.WM2015_95"/>
<evidence type="ECO:0000256" key="1">
    <source>
        <dbReference type="ARBA" id="ARBA00004651"/>
    </source>
</evidence>
<comment type="subcellular location">
    <subcellularLocation>
        <location evidence="1">Cell membrane</location>
        <topology evidence="1">Multi-pass membrane protein</topology>
    </subcellularLocation>
</comment>
<keyword evidence="5" id="KW-0472">Membrane</keyword>
<dbReference type="GO" id="GO:0022857">
    <property type="term" value="F:transmembrane transporter activity"/>
    <property type="evidence" value="ECO:0007669"/>
    <property type="project" value="TreeGrafter"/>
</dbReference>
<feature type="domain" description="ABC3 transporter permease C-terminal" evidence="7">
    <location>
        <begin position="304"/>
        <end position="417"/>
    </location>
</feature>
<dbReference type="EMBL" id="CP012154">
    <property type="protein sequence ID" value="AKS40486.1"/>
    <property type="molecule type" value="Genomic_DNA"/>
</dbReference>
<evidence type="ECO:0000313" key="9">
    <source>
        <dbReference type="EMBL" id="AKS40486.1"/>
    </source>
</evidence>
<keyword evidence="10" id="KW-1185">Reference proteome</keyword>
<protein>
    <submittedName>
        <fullName evidence="9">Peptide ABC transporter permease</fullName>
    </submittedName>
</protein>
<accession>A0A0K0XS87</accession>
<feature type="domain" description="MacB-like periplasmic core" evidence="8">
    <location>
        <begin position="35"/>
        <end position="262"/>
    </location>
</feature>
<comment type="similarity">
    <text evidence="6">Belongs to the ABC-4 integral membrane protein family.</text>
</comment>
<gene>
    <name evidence="9" type="ORF">WM2015_95</name>
</gene>
<keyword evidence="3" id="KW-0812">Transmembrane</keyword>
<reference evidence="10" key="1">
    <citation type="submission" date="2015-07" db="EMBL/GenBank/DDBJ databases">
        <authorList>
            <person name="Kim K.M."/>
        </authorList>
    </citation>
    <scope>NUCLEOTIDE SEQUENCE [LARGE SCALE GENOMIC DNA]</scope>
    <source>
        <strain evidence="10">KCTC 42284</strain>
    </source>
</reference>
<name>A0A0K0XS87_9GAMM</name>
<evidence type="ECO:0000256" key="4">
    <source>
        <dbReference type="ARBA" id="ARBA00022989"/>
    </source>
</evidence>
<evidence type="ECO:0000256" key="6">
    <source>
        <dbReference type="ARBA" id="ARBA00038076"/>
    </source>
</evidence>
<dbReference type="Pfam" id="PF02687">
    <property type="entry name" value="FtsX"/>
    <property type="match status" value="1"/>
</dbReference>
<dbReference type="InterPro" id="IPR003838">
    <property type="entry name" value="ABC3_permease_C"/>
</dbReference>
<sequence length="424" mass="45322">MNTTRETLDLETGGVNLNASLRIAVRAIRTNAVRSLLTMLGIVIGIGAAIVSVSISQGAGEQLKQQIAAFGTHTLQVRPGASFFGGRSRGAGSARPLTDRDVQAIRENSDWVEAASGLIQSNVTLVADGRNWSSTAQGIDADYPVIQDWSMTSGRMFESGEVRSAAKVAVIGQTVANELFGGADPIGSRIRVGRTPVTVIGVLEEKGASSWGQDQDDVVWVPITTMRRGISRGSTTVPDDAGRLYIKIWDDLDVLEAQQVLEEQLRIRRDLQPGAEDDFAVINFAEFIRARNETEALLGFLLAAFSATSLIVGGIGIMNIMLVSVTERTREIGLRLAIGARQRDVLTQFLVEATVLGLLGGVLGMLLGVGGAHLASHLGEFPILIGPSTLVGAVLIACVIAIFFGYYPARRASRLEPIEALRFE</sequence>
<keyword evidence="4" id="KW-1133">Transmembrane helix</keyword>
<organism evidence="9 10">
    <name type="scientific">Wenzhouxiangella marina</name>
    <dbReference type="NCBI Taxonomy" id="1579979"/>
    <lineage>
        <taxon>Bacteria</taxon>
        <taxon>Pseudomonadati</taxon>
        <taxon>Pseudomonadota</taxon>
        <taxon>Gammaproteobacteria</taxon>
        <taxon>Chromatiales</taxon>
        <taxon>Wenzhouxiangellaceae</taxon>
        <taxon>Wenzhouxiangella</taxon>
    </lineage>
</organism>
<proteinExistence type="inferred from homology"/>
<dbReference type="KEGG" id="wma:WM2015_95"/>
<dbReference type="GO" id="GO:0005886">
    <property type="term" value="C:plasma membrane"/>
    <property type="evidence" value="ECO:0007669"/>
    <property type="project" value="UniProtKB-SubCell"/>
</dbReference>
<evidence type="ECO:0000313" key="10">
    <source>
        <dbReference type="Proteomes" id="UP000066624"/>
    </source>
</evidence>
<dbReference type="Pfam" id="PF12704">
    <property type="entry name" value="MacB_PCD"/>
    <property type="match status" value="1"/>
</dbReference>
<dbReference type="PANTHER" id="PTHR30572">
    <property type="entry name" value="MEMBRANE COMPONENT OF TRANSPORTER-RELATED"/>
    <property type="match status" value="1"/>
</dbReference>
<dbReference type="InterPro" id="IPR025857">
    <property type="entry name" value="MacB_PCD"/>
</dbReference>
<dbReference type="AlphaFoldDB" id="A0A0K0XS87"/>
<evidence type="ECO:0000259" key="7">
    <source>
        <dbReference type="Pfam" id="PF02687"/>
    </source>
</evidence>
<dbReference type="OrthoDB" id="9770036at2"/>
<evidence type="ECO:0000256" key="2">
    <source>
        <dbReference type="ARBA" id="ARBA00022475"/>
    </source>
</evidence>
<evidence type="ECO:0000256" key="3">
    <source>
        <dbReference type="ARBA" id="ARBA00022692"/>
    </source>
</evidence>
<dbReference type="PANTHER" id="PTHR30572:SF4">
    <property type="entry name" value="ABC TRANSPORTER PERMEASE YTRF"/>
    <property type="match status" value="1"/>
</dbReference>
<keyword evidence="2" id="KW-1003">Cell membrane</keyword>
<dbReference type="Proteomes" id="UP000066624">
    <property type="component" value="Chromosome"/>
</dbReference>
<dbReference type="RefSeq" id="WP_049724200.1">
    <property type="nucleotide sequence ID" value="NZ_CP012154.1"/>
</dbReference>
<evidence type="ECO:0000259" key="8">
    <source>
        <dbReference type="Pfam" id="PF12704"/>
    </source>
</evidence>
<evidence type="ECO:0000256" key="5">
    <source>
        <dbReference type="ARBA" id="ARBA00023136"/>
    </source>
</evidence>